<dbReference type="OrthoDB" id="2745718at2759"/>
<dbReference type="AlphaFoldDB" id="A0A9P7DVP1"/>
<reference evidence="2" key="1">
    <citation type="journal article" date="2020" name="New Phytol.">
        <title>Comparative genomics reveals dynamic genome evolution in host specialist ectomycorrhizal fungi.</title>
        <authorList>
            <person name="Lofgren L.A."/>
            <person name="Nguyen N.H."/>
            <person name="Vilgalys R."/>
            <person name="Ruytinx J."/>
            <person name="Liao H.L."/>
            <person name="Branco S."/>
            <person name="Kuo A."/>
            <person name="LaButti K."/>
            <person name="Lipzen A."/>
            <person name="Andreopoulos W."/>
            <person name="Pangilinan J."/>
            <person name="Riley R."/>
            <person name="Hundley H."/>
            <person name="Na H."/>
            <person name="Barry K."/>
            <person name="Grigoriev I.V."/>
            <person name="Stajich J.E."/>
            <person name="Kennedy P.G."/>
        </authorList>
    </citation>
    <scope>NUCLEOTIDE SEQUENCE</scope>
    <source>
        <strain evidence="2">MN1</strain>
    </source>
</reference>
<gene>
    <name evidence="2" type="ORF">BJ212DRAFT_1486702</name>
</gene>
<name>A0A9P7DVP1_9AGAM</name>
<accession>A0A9P7DVP1</accession>
<dbReference type="SUPFAM" id="SSF81383">
    <property type="entry name" value="F-box domain"/>
    <property type="match status" value="1"/>
</dbReference>
<comment type="caution">
    <text evidence="2">The sequence shown here is derived from an EMBL/GenBank/DDBJ whole genome shotgun (WGS) entry which is preliminary data.</text>
</comment>
<keyword evidence="3" id="KW-1185">Reference proteome</keyword>
<dbReference type="InterPro" id="IPR001810">
    <property type="entry name" value="F-box_dom"/>
</dbReference>
<dbReference type="EMBL" id="JABBWG010000058">
    <property type="protein sequence ID" value="KAG1804423.1"/>
    <property type="molecule type" value="Genomic_DNA"/>
</dbReference>
<dbReference type="SMART" id="SM00256">
    <property type="entry name" value="FBOX"/>
    <property type="match status" value="1"/>
</dbReference>
<evidence type="ECO:0000313" key="3">
    <source>
        <dbReference type="Proteomes" id="UP000807769"/>
    </source>
</evidence>
<dbReference type="CDD" id="cd09917">
    <property type="entry name" value="F-box_SF"/>
    <property type="match status" value="1"/>
</dbReference>
<evidence type="ECO:0000313" key="2">
    <source>
        <dbReference type="EMBL" id="KAG1804423.1"/>
    </source>
</evidence>
<dbReference type="Gene3D" id="1.20.1280.50">
    <property type="match status" value="1"/>
</dbReference>
<dbReference type="InterPro" id="IPR036047">
    <property type="entry name" value="F-box-like_dom_sf"/>
</dbReference>
<proteinExistence type="predicted"/>
<sequence>MTSHLYQMVETTTCPSHLVKRVVREMQPKAGFQALAEELQFYIMSFLSCRDILRCASVCKALRQTYLSSSELQYIIEFGGQGLLPVPNTHNHSPIFKRLQLLRDKAHAWFNVDFHSFETVNVNWYSEQKYVADGHLYLWDQEEDLATIIPIFPKPSQQTIQRNWSPGTLCSVPNSTNLDVFMDPAQDLKAVVYKVDHESDETLYIDLEALDCDSAHPNAAGRTLYLSGPPGYNDNRIQTTSAKLRGFGRHIALQRSVEVAVGHGAGIYHENIWQLQIWDWQHSTTSNCVLGITTLHGIAFCFLGNNRILVVANNNLKLYSIEDISQTPQLLACFLSPLPLSYIQCLLPMDDTEHRSLSHAQQTTYTPNAKNRLICLIASFPTRVFIISTRVFFNVNVTAAETPIPWNHWGPSNARIFEHHYSCKVHVSGNRVLQAFPVNTSDPDPNEYVLHMMDFSPRAVTNRRGLGRVVKETSTINFTGKFAGELDDFNVPTLC</sequence>
<protein>
    <recommendedName>
        <fullName evidence="1">F-box domain-containing protein</fullName>
    </recommendedName>
</protein>
<dbReference type="GeneID" id="64635170"/>
<evidence type="ECO:0000259" key="1">
    <source>
        <dbReference type="SMART" id="SM00256"/>
    </source>
</evidence>
<dbReference type="Pfam" id="PF00646">
    <property type="entry name" value="F-box"/>
    <property type="match status" value="1"/>
</dbReference>
<feature type="domain" description="F-box" evidence="1">
    <location>
        <begin position="35"/>
        <end position="75"/>
    </location>
</feature>
<dbReference type="RefSeq" id="XP_041186935.1">
    <property type="nucleotide sequence ID" value="XM_041341154.1"/>
</dbReference>
<dbReference type="Proteomes" id="UP000807769">
    <property type="component" value="Unassembled WGS sequence"/>
</dbReference>
<organism evidence="2 3">
    <name type="scientific">Suillus subaureus</name>
    <dbReference type="NCBI Taxonomy" id="48587"/>
    <lineage>
        <taxon>Eukaryota</taxon>
        <taxon>Fungi</taxon>
        <taxon>Dikarya</taxon>
        <taxon>Basidiomycota</taxon>
        <taxon>Agaricomycotina</taxon>
        <taxon>Agaricomycetes</taxon>
        <taxon>Agaricomycetidae</taxon>
        <taxon>Boletales</taxon>
        <taxon>Suillineae</taxon>
        <taxon>Suillaceae</taxon>
        <taxon>Suillus</taxon>
    </lineage>
</organism>